<organism evidence="1 2">
    <name type="scientific">Chitinophaga parva</name>
    <dbReference type="NCBI Taxonomy" id="2169414"/>
    <lineage>
        <taxon>Bacteria</taxon>
        <taxon>Pseudomonadati</taxon>
        <taxon>Bacteroidota</taxon>
        <taxon>Chitinophagia</taxon>
        <taxon>Chitinophagales</taxon>
        <taxon>Chitinophagaceae</taxon>
        <taxon>Chitinophaga</taxon>
    </lineage>
</organism>
<accession>A0A2T7BGE8</accession>
<proteinExistence type="predicted"/>
<dbReference type="OrthoDB" id="9793188at2"/>
<keyword evidence="2" id="KW-1185">Reference proteome</keyword>
<evidence type="ECO:0000313" key="1">
    <source>
        <dbReference type="EMBL" id="PUZ25362.1"/>
    </source>
</evidence>
<dbReference type="AlphaFoldDB" id="A0A2T7BGE8"/>
<gene>
    <name evidence="1" type="ORF">DCC81_13770</name>
</gene>
<evidence type="ECO:0000313" key="2">
    <source>
        <dbReference type="Proteomes" id="UP000244450"/>
    </source>
</evidence>
<dbReference type="Proteomes" id="UP000244450">
    <property type="component" value="Unassembled WGS sequence"/>
</dbReference>
<evidence type="ECO:0008006" key="3">
    <source>
        <dbReference type="Google" id="ProtNLM"/>
    </source>
</evidence>
<dbReference type="RefSeq" id="WP_108687200.1">
    <property type="nucleotide sequence ID" value="NZ_QCYK01000002.1"/>
</dbReference>
<comment type="caution">
    <text evidence="1">The sequence shown here is derived from an EMBL/GenBank/DDBJ whole genome shotgun (WGS) entry which is preliminary data.</text>
</comment>
<dbReference type="Pfam" id="PF14081">
    <property type="entry name" value="DUF4262"/>
    <property type="match status" value="1"/>
</dbReference>
<dbReference type="EMBL" id="QCYK01000002">
    <property type="protein sequence ID" value="PUZ25362.1"/>
    <property type="molecule type" value="Genomic_DNA"/>
</dbReference>
<name>A0A2T7BGE8_9BACT</name>
<dbReference type="InterPro" id="IPR025358">
    <property type="entry name" value="DUF4262"/>
</dbReference>
<protein>
    <recommendedName>
        <fullName evidence="3">DUF4262 domain-containing protein</fullName>
    </recommendedName>
</protein>
<reference evidence="1 2" key="1">
    <citation type="submission" date="2018-04" db="EMBL/GenBank/DDBJ databases">
        <title>Chitinophaga fuyangensis sp. nov., isolated from soil in a chemical factory.</title>
        <authorList>
            <person name="Chen K."/>
        </authorList>
    </citation>
    <scope>NUCLEOTIDE SEQUENCE [LARGE SCALE GENOMIC DNA]</scope>
    <source>
        <strain evidence="1 2">LY-1</strain>
    </source>
</reference>
<sequence>MATNMMNDPNFREELKAAVTQHGWVVVPMLGNEQDALPDFAHTIGLWGNFRHPEILVMGLPGEAAQALLHRLSSMVKEGKQLPVHADITGVIEDLPVRLLPVDASNIPDFFGAAAIQYDGFTFPALQMVWADKAGKWPWEREFDSALAWRQLFLHTPIAFKFMESEDTPVFATGEVLNGSHPVIAVFRDAQGRWNFLHATEVEGPAMQTTLGAMVERDASLNSLFTMPRNVIAVRQAPDAGWEWFQFNADAQ</sequence>